<accession>A0A0A9HN62</accession>
<organism evidence="1">
    <name type="scientific">Arundo donax</name>
    <name type="common">Giant reed</name>
    <name type="synonym">Donax arundinaceus</name>
    <dbReference type="NCBI Taxonomy" id="35708"/>
    <lineage>
        <taxon>Eukaryota</taxon>
        <taxon>Viridiplantae</taxon>
        <taxon>Streptophyta</taxon>
        <taxon>Embryophyta</taxon>
        <taxon>Tracheophyta</taxon>
        <taxon>Spermatophyta</taxon>
        <taxon>Magnoliopsida</taxon>
        <taxon>Liliopsida</taxon>
        <taxon>Poales</taxon>
        <taxon>Poaceae</taxon>
        <taxon>PACMAD clade</taxon>
        <taxon>Arundinoideae</taxon>
        <taxon>Arundineae</taxon>
        <taxon>Arundo</taxon>
    </lineage>
</organism>
<proteinExistence type="predicted"/>
<dbReference type="AlphaFoldDB" id="A0A0A9HN62"/>
<evidence type="ECO:0000313" key="1">
    <source>
        <dbReference type="EMBL" id="JAE38570.1"/>
    </source>
</evidence>
<sequence length="51" mass="5977">MKEIKHPQATRELLAHFFYELILCQHSIKPQKFPPECTNNSPYHSINCSCC</sequence>
<protein>
    <submittedName>
        <fullName evidence="1">Uncharacterized protein</fullName>
    </submittedName>
</protein>
<reference evidence="1" key="1">
    <citation type="submission" date="2014-09" db="EMBL/GenBank/DDBJ databases">
        <authorList>
            <person name="Magalhaes I.L.F."/>
            <person name="Oliveira U."/>
            <person name="Santos F.R."/>
            <person name="Vidigal T.H.D.A."/>
            <person name="Brescovit A.D."/>
            <person name="Santos A.J."/>
        </authorList>
    </citation>
    <scope>NUCLEOTIDE SEQUENCE</scope>
    <source>
        <tissue evidence="1">Shoot tissue taken approximately 20 cm above the soil surface</tissue>
    </source>
</reference>
<reference evidence="1" key="2">
    <citation type="journal article" date="2015" name="Data Brief">
        <title>Shoot transcriptome of the giant reed, Arundo donax.</title>
        <authorList>
            <person name="Barrero R.A."/>
            <person name="Guerrero F.D."/>
            <person name="Moolhuijzen P."/>
            <person name="Goolsby J.A."/>
            <person name="Tidwell J."/>
            <person name="Bellgard S.E."/>
            <person name="Bellgard M.I."/>
        </authorList>
    </citation>
    <scope>NUCLEOTIDE SEQUENCE</scope>
    <source>
        <tissue evidence="1">Shoot tissue taken approximately 20 cm above the soil surface</tissue>
    </source>
</reference>
<dbReference type="EMBL" id="GBRH01159326">
    <property type="protein sequence ID" value="JAE38570.1"/>
    <property type="molecule type" value="Transcribed_RNA"/>
</dbReference>
<name>A0A0A9HN62_ARUDO</name>